<name>A0A518HN19_9BACT</name>
<dbReference type="AlphaFoldDB" id="A0A518HN19"/>
<accession>A0A518HN19</accession>
<protein>
    <submittedName>
        <fullName evidence="1">Uncharacterized protein</fullName>
    </submittedName>
</protein>
<evidence type="ECO:0000313" key="2">
    <source>
        <dbReference type="Proteomes" id="UP000319004"/>
    </source>
</evidence>
<sequence length="372" mass="40379">MNMDRIGIGFFLALTFSVSPTQVAASQLDDKMVELARRVLALTRGQQVAVGVFSPTGLPDTNFGPGCSEALAAALEDQKPGSVNKRADFEVKGDYMFVKSQSEANKSLARVVSIDARVIDLAAGGKQLGKFPIRLELDHTKTIAKVIQETVALPANGTKEERNQILASAVKNPSVFLHGPQRSLVSSSRESKLAVEVLVRPSPHAPARPRSAKDLDGLAFVDIAVDEIYEIKLYNRYPREIAANVSVDGIDMFHFSQDRGDDGRPLYSHMIVPPLSEAVIVGWHHSVGGNENYKSFLVTSYGQGASAKSGIDAKGKIGVIHVQFGFTKVIPMGGRSAPGKETGFGPPRKVFQKPVQREFDPPHDFVSIRYAR</sequence>
<reference evidence="1 2" key="1">
    <citation type="submission" date="2019-03" db="EMBL/GenBank/DDBJ databases">
        <title>Deep-cultivation of Planctomycetes and their phenomic and genomic characterization uncovers novel biology.</title>
        <authorList>
            <person name="Wiegand S."/>
            <person name="Jogler M."/>
            <person name="Boedeker C."/>
            <person name="Pinto D."/>
            <person name="Vollmers J."/>
            <person name="Rivas-Marin E."/>
            <person name="Kohn T."/>
            <person name="Peeters S.H."/>
            <person name="Heuer A."/>
            <person name="Rast P."/>
            <person name="Oberbeckmann S."/>
            <person name="Bunk B."/>
            <person name="Jeske O."/>
            <person name="Meyerdierks A."/>
            <person name="Storesund J.E."/>
            <person name="Kallscheuer N."/>
            <person name="Luecker S."/>
            <person name="Lage O.M."/>
            <person name="Pohl T."/>
            <person name="Merkel B.J."/>
            <person name="Hornburger P."/>
            <person name="Mueller R.-W."/>
            <person name="Bruemmer F."/>
            <person name="Labrenz M."/>
            <person name="Spormann A.M."/>
            <person name="Op den Camp H."/>
            <person name="Overmann J."/>
            <person name="Amann R."/>
            <person name="Jetten M.S.M."/>
            <person name="Mascher T."/>
            <person name="Medema M.H."/>
            <person name="Devos D.P."/>
            <person name="Kaster A.-K."/>
            <person name="Ovreas L."/>
            <person name="Rohde M."/>
            <person name="Galperin M.Y."/>
            <person name="Jogler C."/>
        </authorList>
    </citation>
    <scope>NUCLEOTIDE SEQUENCE [LARGE SCALE GENOMIC DNA]</scope>
    <source>
        <strain evidence="1 2">Enr13</strain>
    </source>
</reference>
<dbReference type="KEGG" id="snep:Enr13x_20780"/>
<keyword evidence="2" id="KW-1185">Reference proteome</keyword>
<proteinExistence type="predicted"/>
<dbReference type="RefSeq" id="WP_145385900.1">
    <property type="nucleotide sequence ID" value="NZ_CP037423.1"/>
</dbReference>
<dbReference type="EMBL" id="CP037423">
    <property type="protein sequence ID" value="QDV42233.1"/>
    <property type="molecule type" value="Genomic_DNA"/>
</dbReference>
<dbReference type="OrthoDB" id="254232at2"/>
<gene>
    <name evidence="1" type="ORF">Enr13x_20780</name>
</gene>
<evidence type="ECO:0000313" key="1">
    <source>
        <dbReference type="EMBL" id="QDV42233.1"/>
    </source>
</evidence>
<dbReference type="Proteomes" id="UP000319004">
    <property type="component" value="Chromosome"/>
</dbReference>
<organism evidence="1 2">
    <name type="scientific">Stieleria neptunia</name>
    <dbReference type="NCBI Taxonomy" id="2527979"/>
    <lineage>
        <taxon>Bacteria</taxon>
        <taxon>Pseudomonadati</taxon>
        <taxon>Planctomycetota</taxon>
        <taxon>Planctomycetia</taxon>
        <taxon>Pirellulales</taxon>
        <taxon>Pirellulaceae</taxon>
        <taxon>Stieleria</taxon>
    </lineage>
</organism>